<evidence type="ECO:0000313" key="3">
    <source>
        <dbReference type="Proteomes" id="UP000235388"/>
    </source>
</evidence>
<dbReference type="EMBL" id="PGCJ01001022">
    <property type="protein sequence ID" value="PLW11371.1"/>
    <property type="molecule type" value="Genomic_DNA"/>
</dbReference>
<feature type="region of interest" description="Disordered" evidence="1">
    <location>
        <begin position="1"/>
        <end position="34"/>
    </location>
</feature>
<name>A0A2N5SDN7_9BASI</name>
<dbReference type="Proteomes" id="UP000235388">
    <property type="component" value="Unassembled WGS sequence"/>
</dbReference>
<sequence>MQASKAVAAQPATSSDTNNLHEGQSSSTGVTGTSPGACVEAGNLLDQYELISWKWMLYPKPRKQQHAGANLETDKLPTAPPALQSSGLQGERDLTTDLPDPLFFLQTPTRSSNQPTKSELERLAANKRSKESGRLGLKKAIKILKRIQNRQDFIARASPDTIQEFMVFTRSILMMVEDPSPNQPATPFNQVPLAADRF</sequence>
<protein>
    <submittedName>
        <fullName evidence="2">Uncharacterized protein</fullName>
    </submittedName>
</protein>
<feature type="compositionally biased region" description="Low complexity" evidence="1">
    <location>
        <begin position="23"/>
        <end position="34"/>
    </location>
</feature>
<comment type="caution">
    <text evidence="2">The sequence shown here is derived from an EMBL/GenBank/DDBJ whole genome shotgun (WGS) entry which is preliminary data.</text>
</comment>
<organism evidence="2 3">
    <name type="scientific">Puccinia coronata f. sp. avenae</name>
    <dbReference type="NCBI Taxonomy" id="200324"/>
    <lineage>
        <taxon>Eukaryota</taxon>
        <taxon>Fungi</taxon>
        <taxon>Dikarya</taxon>
        <taxon>Basidiomycota</taxon>
        <taxon>Pucciniomycotina</taxon>
        <taxon>Pucciniomycetes</taxon>
        <taxon>Pucciniales</taxon>
        <taxon>Pucciniaceae</taxon>
        <taxon>Puccinia</taxon>
    </lineage>
</organism>
<dbReference type="AlphaFoldDB" id="A0A2N5SDN7"/>
<keyword evidence="3" id="KW-1185">Reference proteome</keyword>
<reference evidence="2 3" key="1">
    <citation type="submission" date="2017-11" db="EMBL/GenBank/DDBJ databases">
        <title>De novo assembly and phasing of dikaryotic genomes from two isolates of Puccinia coronata f. sp. avenae, the causal agent of oat crown rust.</title>
        <authorList>
            <person name="Miller M.E."/>
            <person name="Zhang Y."/>
            <person name="Omidvar V."/>
            <person name="Sperschneider J."/>
            <person name="Schwessinger B."/>
            <person name="Raley C."/>
            <person name="Palmer J.M."/>
            <person name="Garnica D."/>
            <person name="Upadhyaya N."/>
            <person name="Rathjen J."/>
            <person name="Taylor J.M."/>
            <person name="Park R.F."/>
            <person name="Dodds P.N."/>
            <person name="Hirsch C.D."/>
            <person name="Kianian S.F."/>
            <person name="Figueroa M."/>
        </authorList>
    </citation>
    <scope>NUCLEOTIDE SEQUENCE [LARGE SCALE GENOMIC DNA]</scope>
    <source>
        <strain evidence="2">12NC29</strain>
    </source>
</reference>
<proteinExistence type="predicted"/>
<feature type="compositionally biased region" description="Polar residues" evidence="1">
    <location>
        <begin position="11"/>
        <end position="22"/>
    </location>
</feature>
<evidence type="ECO:0000256" key="1">
    <source>
        <dbReference type="SAM" id="MobiDB-lite"/>
    </source>
</evidence>
<accession>A0A2N5SDN7</accession>
<gene>
    <name evidence="2" type="ORF">PCANC_21862</name>
</gene>
<evidence type="ECO:0000313" key="2">
    <source>
        <dbReference type="EMBL" id="PLW11371.1"/>
    </source>
</evidence>